<sequence length="103" mass="10843">MPSVDFNVPHALPKEDAAARLLAGIPKLEKAIPGGGDVQAERVGDDGMILSIKAMGQTITVDSVLSDSAVSGQVKVPLMLAMMQTQIRDMVQDSVTRMLAKPA</sequence>
<organism evidence="1 2">
    <name type="scientific">Loktanella gaetbuli</name>
    <dbReference type="NCBI Taxonomy" id="2881335"/>
    <lineage>
        <taxon>Bacteria</taxon>
        <taxon>Pseudomonadati</taxon>
        <taxon>Pseudomonadota</taxon>
        <taxon>Alphaproteobacteria</taxon>
        <taxon>Rhodobacterales</taxon>
        <taxon>Roseobacteraceae</taxon>
        <taxon>Loktanella</taxon>
    </lineage>
</organism>
<evidence type="ECO:0000313" key="2">
    <source>
        <dbReference type="Proteomes" id="UP001138961"/>
    </source>
</evidence>
<comment type="caution">
    <text evidence="1">The sequence shown here is derived from an EMBL/GenBank/DDBJ whole genome shotgun (WGS) entry which is preliminary data.</text>
</comment>
<keyword evidence="2" id="KW-1185">Reference proteome</keyword>
<gene>
    <name evidence="1" type="ORF">LGQ03_16065</name>
</gene>
<dbReference type="EMBL" id="JAJATZ010000011">
    <property type="protein sequence ID" value="MCB5200753.1"/>
    <property type="molecule type" value="Genomic_DNA"/>
</dbReference>
<evidence type="ECO:0000313" key="1">
    <source>
        <dbReference type="EMBL" id="MCB5200753.1"/>
    </source>
</evidence>
<proteinExistence type="predicted"/>
<reference evidence="1" key="1">
    <citation type="submission" date="2021-10" db="EMBL/GenBank/DDBJ databases">
        <title>Loktanella gaetbuli sp. nov., isolated from a tidal flat.</title>
        <authorList>
            <person name="Park S."/>
            <person name="Yoon J.-H."/>
        </authorList>
    </citation>
    <scope>NUCLEOTIDE SEQUENCE</scope>
    <source>
        <strain evidence="1">TSTF-M6</strain>
    </source>
</reference>
<dbReference type="Proteomes" id="UP001138961">
    <property type="component" value="Unassembled WGS sequence"/>
</dbReference>
<name>A0ABS8BYE4_9RHOB</name>
<protein>
    <submittedName>
        <fullName evidence="1">Polyhydroxyalkanoic acid system family protein</fullName>
    </submittedName>
</protein>
<accession>A0ABS8BYE4</accession>
<dbReference type="RefSeq" id="WP_056037791.1">
    <property type="nucleotide sequence ID" value="NZ_JAJATZ010000011.1"/>
</dbReference>